<evidence type="ECO:0000313" key="3">
    <source>
        <dbReference type="EMBL" id="HIU47152.1"/>
    </source>
</evidence>
<dbReference type="GO" id="GO:0016787">
    <property type="term" value="F:hydrolase activity"/>
    <property type="evidence" value="ECO:0007669"/>
    <property type="project" value="InterPro"/>
</dbReference>
<evidence type="ECO:0000313" key="4">
    <source>
        <dbReference type="Proteomes" id="UP000824123"/>
    </source>
</evidence>
<dbReference type="Pfam" id="PF07687">
    <property type="entry name" value="M20_dimer"/>
    <property type="match status" value="1"/>
</dbReference>
<keyword evidence="1" id="KW-0479">Metal-binding</keyword>
<reference evidence="3" key="2">
    <citation type="journal article" date="2021" name="PeerJ">
        <title>Extensive microbial diversity within the chicken gut microbiome revealed by metagenomics and culture.</title>
        <authorList>
            <person name="Gilroy R."/>
            <person name="Ravi A."/>
            <person name="Getino M."/>
            <person name="Pursley I."/>
            <person name="Horton D.L."/>
            <person name="Alikhan N.F."/>
            <person name="Baker D."/>
            <person name="Gharbi K."/>
            <person name="Hall N."/>
            <person name="Watson M."/>
            <person name="Adriaenssens E.M."/>
            <person name="Foster-Nyarko E."/>
            <person name="Jarju S."/>
            <person name="Secka A."/>
            <person name="Antonio M."/>
            <person name="Oren A."/>
            <person name="Chaudhuri R.R."/>
            <person name="La Ragione R."/>
            <person name="Hildebrand F."/>
            <person name="Pallen M.J."/>
        </authorList>
    </citation>
    <scope>NUCLEOTIDE SEQUENCE</scope>
    <source>
        <strain evidence="3">ChiSxjej2B14-8506</strain>
    </source>
</reference>
<evidence type="ECO:0000259" key="2">
    <source>
        <dbReference type="Pfam" id="PF07687"/>
    </source>
</evidence>
<dbReference type="PANTHER" id="PTHR11014:SF63">
    <property type="entry name" value="METALLOPEPTIDASE, PUTATIVE (AFU_ORTHOLOGUE AFUA_6G09600)-RELATED"/>
    <property type="match status" value="1"/>
</dbReference>
<comment type="caution">
    <text evidence="3">The sequence shown here is derived from an EMBL/GenBank/DDBJ whole genome shotgun (WGS) entry which is preliminary data.</text>
</comment>
<dbReference type="AlphaFoldDB" id="A0A9D1S5D1"/>
<comment type="cofactor">
    <cofactor evidence="1">
        <name>Mn(2+)</name>
        <dbReference type="ChEBI" id="CHEBI:29035"/>
    </cofactor>
    <text evidence="1">The Mn(2+) ion enhances activity.</text>
</comment>
<dbReference type="CDD" id="cd03886">
    <property type="entry name" value="M20_Acy1"/>
    <property type="match status" value="1"/>
</dbReference>
<feature type="domain" description="Peptidase M20 dimerisation" evidence="2">
    <location>
        <begin position="196"/>
        <end position="290"/>
    </location>
</feature>
<feature type="binding site" evidence="1">
    <location>
        <position position="147"/>
    </location>
    <ligand>
        <name>Mn(2+)</name>
        <dbReference type="ChEBI" id="CHEBI:29035"/>
        <label>2</label>
    </ligand>
</feature>
<dbReference type="PANTHER" id="PTHR11014">
    <property type="entry name" value="PEPTIDASE M20 FAMILY MEMBER"/>
    <property type="match status" value="1"/>
</dbReference>
<reference evidence="3" key="1">
    <citation type="submission" date="2020-10" db="EMBL/GenBank/DDBJ databases">
        <authorList>
            <person name="Gilroy R."/>
        </authorList>
    </citation>
    <scope>NUCLEOTIDE SEQUENCE</scope>
    <source>
        <strain evidence="3">ChiSxjej2B14-8506</strain>
    </source>
</reference>
<dbReference type="NCBIfam" id="TIGR01891">
    <property type="entry name" value="amidohydrolases"/>
    <property type="match status" value="1"/>
</dbReference>
<feature type="binding site" evidence="1">
    <location>
        <position position="173"/>
    </location>
    <ligand>
        <name>Mn(2+)</name>
        <dbReference type="ChEBI" id="CHEBI:29035"/>
        <label>1</label>
    </ligand>
</feature>
<dbReference type="InterPro" id="IPR017439">
    <property type="entry name" value="Amidohydrolase"/>
</dbReference>
<proteinExistence type="predicted"/>
<dbReference type="Gene3D" id="3.30.70.360">
    <property type="match status" value="1"/>
</dbReference>
<dbReference type="Proteomes" id="UP000824123">
    <property type="component" value="Unassembled WGS sequence"/>
</dbReference>
<dbReference type="EMBL" id="DVNK01000050">
    <property type="protein sequence ID" value="HIU47152.1"/>
    <property type="molecule type" value="Genomic_DNA"/>
</dbReference>
<feature type="binding site" evidence="1">
    <location>
        <position position="111"/>
    </location>
    <ligand>
        <name>Mn(2+)</name>
        <dbReference type="ChEBI" id="CHEBI:29035"/>
        <label>2</label>
    </ligand>
</feature>
<protein>
    <submittedName>
        <fullName evidence="3">Amidohydrolase</fullName>
    </submittedName>
</protein>
<dbReference type="InterPro" id="IPR036264">
    <property type="entry name" value="Bact_exopeptidase_dim_dom"/>
</dbReference>
<dbReference type="Gene3D" id="3.40.630.10">
    <property type="entry name" value="Zn peptidases"/>
    <property type="match status" value="1"/>
</dbReference>
<feature type="binding site" evidence="1">
    <location>
        <position position="366"/>
    </location>
    <ligand>
        <name>Mn(2+)</name>
        <dbReference type="ChEBI" id="CHEBI:29035"/>
        <label>2</label>
    </ligand>
</feature>
<dbReference type="InterPro" id="IPR011650">
    <property type="entry name" value="Peptidase_M20_dimer"/>
</dbReference>
<dbReference type="PIRSF" id="PIRSF005962">
    <property type="entry name" value="Pept_M20D_amidohydro"/>
    <property type="match status" value="1"/>
</dbReference>
<name>A0A9D1S5D1_9FIRM</name>
<dbReference type="SUPFAM" id="SSF55031">
    <property type="entry name" value="Bacterial exopeptidase dimerisation domain"/>
    <property type="match status" value="1"/>
</dbReference>
<sequence>MDAEQVRRDYISRALDGLRRDRRALHRIPELGHTEFKTQRYILDSLRPLAPDALHPIADTGVRCVFMGRAPLEEGERRRTIALRADMDALNVAETTGLDFCSERPGFMHACGHDGHMATMLAVARFCAEQRDHLRCNVTILFQPAEELDGGAERIIAQNGMKNPDVDEVYGMHVMPSLPSGKVACPDGPLMASTCELDITISGLASHGALPHLGHDALAAAVALYGLLQTVFTRQTDPFDQKVLTIGAMEAGERRNVVADKAVMHATLRTYDEAVEARCLELMRNHMRAIELAYGVNCRMDILSRYLPVINDHYAAERVRTVAGDMCVDVNPLTIAEDFSFYQRQAPGAFFFCGIAQGDMYSHSLHASDFDLDESSLLNGLKIFIGLIDIG</sequence>
<organism evidence="3 4">
    <name type="scientific">Candidatus Fimadaptatus faecigallinarum</name>
    <dbReference type="NCBI Taxonomy" id="2840814"/>
    <lineage>
        <taxon>Bacteria</taxon>
        <taxon>Bacillati</taxon>
        <taxon>Bacillota</taxon>
        <taxon>Clostridia</taxon>
        <taxon>Eubacteriales</taxon>
        <taxon>Candidatus Fimadaptatus</taxon>
    </lineage>
</organism>
<keyword evidence="1" id="KW-0464">Manganese</keyword>
<feature type="binding site" evidence="1">
    <location>
        <position position="113"/>
    </location>
    <ligand>
        <name>Mn(2+)</name>
        <dbReference type="ChEBI" id="CHEBI:29035"/>
        <label>2</label>
    </ligand>
</feature>
<evidence type="ECO:0000256" key="1">
    <source>
        <dbReference type="PIRSR" id="PIRSR005962-1"/>
    </source>
</evidence>
<dbReference type="SUPFAM" id="SSF53187">
    <property type="entry name" value="Zn-dependent exopeptidases"/>
    <property type="match status" value="1"/>
</dbReference>
<gene>
    <name evidence="3" type="ORF">IAC59_07820</name>
</gene>
<dbReference type="Pfam" id="PF01546">
    <property type="entry name" value="Peptidase_M20"/>
    <property type="match status" value="1"/>
</dbReference>
<dbReference type="InterPro" id="IPR002933">
    <property type="entry name" value="Peptidase_M20"/>
</dbReference>
<accession>A0A9D1S5D1</accession>
<dbReference type="GO" id="GO:0046872">
    <property type="term" value="F:metal ion binding"/>
    <property type="evidence" value="ECO:0007669"/>
    <property type="project" value="UniProtKB-KW"/>
</dbReference>